<dbReference type="EMBL" id="CM034390">
    <property type="protein sequence ID" value="KAJ0181604.1"/>
    <property type="molecule type" value="Genomic_DNA"/>
</dbReference>
<comment type="caution">
    <text evidence="1">The sequence shown here is derived from an EMBL/GenBank/DDBJ whole genome shotgun (WGS) entry which is preliminary data.</text>
</comment>
<accession>A0ACC1DCD4</accession>
<organism evidence="1 2">
    <name type="scientific">Dendrolimus kikuchii</name>
    <dbReference type="NCBI Taxonomy" id="765133"/>
    <lineage>
        <taxon>Eukaryota</taxon>
        <taxon>Metazoa</taxon>
        <taxon>Ecdysozoa</taxon>
        <taxon>Arthropoda</taxon>
        <taxon>Hexapoda</taxon>
        <taxon>Insecta</taxon>
        <taxon>Pterygota</taxon>
        <taxon>Neoptera</taxon>
        <taxon>Endopterygota</taxon>
        <taxon>Lepidoptera</taxon>
        <taxon>Glossata</taxon>
        <taxon>Ditrysia</taxon>
        <taxon>Bombycoidea</taxon>
        <taxon>Lasiocampidae</taxon>
        <taxon>Dendrolimus</taxon>
    </lineage>
</organism>
<gene>
    <name evidence="1" type="ORF">K1T71_002326</name>
</gene>
<name>A0ACC1DCD4_9NEOP</name>
<keyword evidence="2" id="KW-1185">Reference proteome</keyword>
<proteinExistence type="predicted"/>
<evidence type="ECO:0000313" key="1">
    <source>
        <dbReference type="EMBL" id="KAJ0181604.1"/>
    </source>
</evidence>
<evidence type="ECO:0000313" key="2">
    <source>
        <dbReference type="Proteomes" id="UP000824533"/>
    </source>
</evidence>
<sequence length="149" mass="17072">MLYFLEFSRQIETPRLKPLKLTKAPRSYSSVMNSIIRKKTYSIHAVLIKTSYACVTGYKIYPNDALFFMPTPQSNWREVMYVCMQSERGNCQDLHSSHEAHKNIVDMTFCYNCEGDRCNVNAVTQSLPSWTIGVLVLIVTPLLGKHTLS</sequence>
<protein>
    <submittedName>
        <fullName evidence="1">Uncharacterized protein</fullName>
    </submittedName>
</protein>
<reference evidence="1 2" key="1">
    <citation type="journal article" date="2021" name="Front. Genet.">
        <title>Chromosome-Level Genome Assembly Reveals Significant Gene Expansion in the Toll and IMD Signaling Pathways of Dendrolimus kikuchii.</title>
        <authorList>
            <person name="Zhou J."/>
            <person name="Wu P."/>
            <person name="Xiong Z."/>
            <person name="Liu N."/>
            <person name="Zhao N."/>
            <person name="Ji M."/>
            <person name="Qiu Y."/>
            <person name="Yang B."/>
        </authorList>
    </citation>
    <scope>NUCLEOTIDE SEQUENCE [LARGE SCALE GENOMIC DNA]</scope>
    <source>
        <strain evidence="1">Ann1</strain>
    </source>
</reference>
<dbReference type="Proteomes" id="UP000824533">
    <property type="component" value="Linkage Group LG04"/>
</dbReference>